<dbReference type="InterPro" id="IPR023366">
    <property type="entry name" value="ATP_synth_asu-like_sf"/>
</dbReference>
<feature type="domain" description="Lumazine-binding" evidence="4">
    <location>
        <begin position="1"/>
        <end position="95"/>
    </location>
</feature>
<evidence type="ECO:0000256" key="1">
    <source>
        <dbReference type="ARBA" id="ARBA00022737"/>
    </source>
</evidence>
<evidence type="ECO:0000259" key="4">
    <source>
        <dbReference type="PROSITE" id="PS51177"/>
    </source>
</evidence>
<dbReference type="InterPro" id="IPR017938">
    <property type="entry name" value="Riboflavin_synthase-like_b-brl"/>
</dbReference>
<evidence type="ECO:0000313" key="6">
    <source>
        <dbReference type="Proteomes" id="UP000019760"/>
    </source>
</evidence>
<proteinExistence type="predicted"/>
<feature type="domain" description="Lumazine-binding" evidence="4">
    <location>
        <begin position="96"/>
        <end position="197"/>
    </location>
</feature>
<dbReference type="CDD" id="cd00402">
    <property type="entry name" value="Riboflavin_synthase_like"/>
    <property type="match status" value="1"/>
</dbReference>
<dbReference type="NCBIfam" id="NF006767">
    <property type="entry name" value="PRK09289.1"/>
    <property type="match status" value="1"/>
</dbReference>
<dbReference type="PANTHER" id="PTHR21098">
    <property type="entry name" value="RIBOFLAVIN SYNTHASE ALPHA CHAIN"/>
    <property type="match status" value="1"/>
</dbReference>
<dbReference type="Proteomes" id="UP000019760">
    <property type="component" value="Unassembled WGS sequence"/>
</dbReference>
<protein>
    <recommendedName>
        <fullName evidence="2">Riboflavin synthase</fullName>
        <ecNumber evidence="2">2.5.1.9</ecNumber>
    </recommendedName>
</protein>
<dbReference type="Pfam" id="PF00677">
    <property type="entry name" value="Lum_binding"/>
    <property type="match status" value="2"/>
</dbReference>
<dbReference type="EC" id="2.5.1.9" evidence="2"/>
<feature type="repeat" description="Lumazine-binding" evidence="3">
    <location>
        <begin position="96"/>
        <end position="197"/>
    </location>
</feature>
<dbReference type="InterPro" id="IPR001783">
    <property type="entry name" value="Lumazine-bd"/>
</dbReference>
<name>A0A023D4D4_ACIMT</name>
<keyword evidence="6" id="KW-1185">Reference proteome</keyword>
<dbReference type="PIRSF" id="PIRSF000498">
    <property type="entry name" value="Riboflavin_syn_A"/>
    <property type="match status" value="1"/>
</dbReference>
<reference evidence="5 6" key="2">
    <citation type="journal article" date="2014" name="FEMS Microbiol. Lett.">
        <title>Draft genomic DNA sequence of the facultatively methylotrophic bacterium Acidomonas methanolica type strain MB58.</title>
        <authorList>
            <person name="Higashiura N."/>
            <person name="Hadano H."/>
            <person name="Hirakawa H."/>
            <person name="Matsutani M."/>
            <person name="Takabe S."/>
            <person name="Matsushita K."/>
            <person name="Azuma Y."/>
        </authorList>
    </citation>
    <scope>NUCLEOTIDE SEQUENCE [LARGE SCALE GENOMIC DNA]</scope>
    <source>
        <strain evidence="5 6">MB58</strain>
    </source>
</reference>
<dbReference type="InterPro" id="IPR026017">
    <property type="entry name" value="Lumazine-bd_dom"/>
</dbReference>
<dbReference type="EMBL" id="BAND01000033">
    <property type="protein sequence ID" value="GAJ28661.1"/>
    <property type="molecule type" value="Genomic_DNA"/>
</dbReference>
<evidence type="ECO:0000256" key="3">
    <source>
        <dbReference type="PROSITE-ProRule" id="PRU00524"/>
    </source>
</evidence>
<dbReference type="AlphaFoldDB" id="A0A023D4D4"/>
<gene>
    <name evidence="5" type="ORF">Amme_033_005</name>
</gene>
<organism evidence="5 6">
    <name type="scientific">Acidomonas methanolica NBRC 104435</name>
    <dbReference type="NCBI Taxonomy" id="1231351"/>
    <lineage>
        <taxon>Bacteria</taxon>
        <taxon>Pseudomonadati</taxon>
        <taxon>Pseudomonadota</taxon>
        <taxon>Alphaproteobacteria</taxon>
        <taxon>Acetobacterales</taxon>
        <taxon>Acetobacteraceae</taxon>
        <taxon>Acidomonas</taxon>
    </lineage>
</organism>
<sequence length="208" mass="21714">MFSGIIETLGTIRAIERRAPDLRLTVATGLDGLEHGESIAVNGVCLTVATHDDAGEALFHLSGETLSRTALGRLTEGARVNLERACTPATRLSGHIVQGHVDGVAHLDAVEPVGDSRRLTVLIPAALRPYVVEKGSIALDGISLTVNGIGPVAGESFPVSLTIIPHTWTHTALSALSPGDPLNVEVDVLAKYVETLLAHGDKSRGGQS</sequence>
<dbReference type="SUPFAM" id="SSF63380">
    <property type="entry name" value="Riboflavin synthase domain-like"/>
    <property type="match status" value="2"/>
</dbReference>
<reference evidence="6" key="1">
    <citation type="journal article" date="2014" name="FEMS Microbiol. Lett.">
        <title>Draft Genomic DNA Sequence of the Facultatively Methylotrophic Bacterium Acidomonas methanolica type strain MB58.</title>
        <authorList>
            <person name="Higashiura N."/>
            <person name="Hadano H."/>
            <person name="Hirakawa H."/>
            <person name="Matsutani M."/>
            <person name="Takabe S."/>
            <person name="Matsushita K."/>
            <person name="Azuma Y."/>
        </authorList>
    </citation>
    <scope>NUCLEOTIDE SEQUENCE [LARGE SCALE GENOMIC DNA]</scope>
    <source>
        <strain evidence="6">MB58</strain>
    </source>
</reference>
<accession>A0A023D4D4</accession>
<keyword evidence="1" id="KW-0677">Repeat</keyword>
<dbReference type="RefSeq" id="WP_042057517.1">
    <property type="nucleotide sequence ID" value="NZ_BAND01000033.1"/>
</dbReference>
<dbReference type="PROSITE" id="PS51177">
    <property type="entry name" value="LUMAZINE_BIND"/>
    <property type="match status" value="2"/>
</dbReference>
<dbReference type="GO" id="GO:0004746">
    <property type="term" value="F:riboflavin synthase activity"/>
    <property type="evidence" value="ECO:0007669"/>
    <property type="project" value="UniProtKB-UniRule"/>
</dbReference>
<evidence type="ECO:0000313" key="5">
    <source>
        <dbReference type="EMBL" id="GAJ28661.1"/>
    </source>
</evidence>
<feature type="repeat" description="Lumazine-binding" evidence="3">
    <location>
        <begin position="1"/>
        <end position="95"/>
    </location>
</feature>
<evidence type="ECO:0000256" key="2">
    <source>
        <dbReference type="NCBIfam" id="TIGR00187"/>
    </source>
</evidence>
<dbReference type="PANTHER" id="PTHR21098:SF0">
    <property type="entry name" value="RIBOFLAVIN SYNTHASE"/>
    <property type="match status" value="1"/>
</dbReference>
<dbReference type="OrthoDB" id="9788537at2"/>
<dbReference type="NCBIfam" id="TIGR00187">
    <property type="entry name" value="ribE"/>
    <property type="match status" value="1"/>
</dbReference>
<dbReference type="Gene3D" id="2.40.30.20">
    <property type="match status" value="2"/>
</dbReference>
<comment type="caution">
    <text evidence="5">The sequence shown here is derived from an EMBL/GenBank/DDBJ whole genome shotgun (WGS) entry which is preliminary data.</text>
</comment>
<dbReference type="GO" id="GO:0009231">
    <property type="term" value="P:riboflavin biosynthetic process"/>
    <property type="evidence" value="ECO:0007669"/>
    <property type="project" value="TreeGrafter"/>
</dbReference>